<comment type="caution">
    <text evidence="7">The sequence shown here is derived from an EMBL/GenBank/DDBJ whole genome shotgun (WGS) entry which is preliminary data.</text>
</comment>
<comment type="subcellular location">
    <subcellularLocation>
        <location evidence="1">Membrane</location>
        <topology evidence="1">Multi-pass membrane protein</topology>
    </subcellularLocation>
</comment>
<organism evidence="7 8">
    <name type="scientific">Zasmidium cellare</name>
    <name type="common">Wine cellar mold</name>
    <name type="synonym">Racodium cellare</name>
    <dbReference type="NCBI Taxonomy" id="395010"/>
    <lineage>
        <taxon>Eukaryota</taxon>
        <taxon>Fungi</taxon>
        <taxon>Dikarya</taxon>
        <taxon>Ascomycota</taxon>
        <taxon>Pezizomycotina</taxon>
        <taxon>Dothideomycetes</taxon>
        <taxon>Dothideomycetidae</taxon>
        <taxon>Mycosphaerellales</taxon>
        <taxon>Mycosphaerellaceae</taxon>
        <taxon>Zasmidium</taxon>
    </lineage>
</organism>
<keyword evidence="4 5" id="KW-0472">Membrane</keyword>
<evidence type="ECO:0000313" key="7">
    <source>
        <dbReference type="EMBL" id="KAK4504036.1"/>
    </source>
</evidence>
<evidence type="ECO:0000259" key="6">
    <source>
        <dbReference type="PROSITE" id="PS50850"/>
    </source>
</evidence>
<feature type="transmembrane region" description="Helical" evidence="5">
    <location>
        <begin position="409"/>
        <end position="430"/>
    </location>
</feature>
<evidence type="ECO:0000256" key="2">
    <source>
        <dbReference type="ARBA" id="ARBA00022692"/>
    </source>
</evidence>
<feature type="transmembrane region" description="Helical" evidence="5">
    <location>
        <begin position="505"/>
        <end position="525"/>
    </location>
</feature>
<dbReference type="Proteomes" id="UP001305779">
    <property type="component" value="Unassembled WGS sequence"/>
</dbReference>
<keyword evidence="2 5" id="KW-0812">Transmembrane</keyword>
<name>A0ABR0ESD0_ZASCE</name>
<feature type="transmembrane region" description="Helical" evidence="5">
    <location>
        <begin position="199"/>
        <end position="217"/>
    </location>
</feature>
<feature type="transmembrane region" description="Helical" evidence="5">
    <location>
        <begin position="442"/>
        <end position="462"/>
    </location>
</feature>
<evidence type="ECO:0000256" key="4">
    <source>
        <dbReference type="ARBA" id="ARBA00023136"/>
    </source>
</evidence>
<gene>
    <name evidence="7" type="ORF">PRZ48_004951</name>
</gene>
<feature type="transmembrane region" description="Helical" evidence="5">
    <location>
        <begin position="66"/>
        <end position="87"/>
    </location>
</feature>
<evidence type="ECO:0000256" key="1">
    <source>
        <dbReference type="ARBA" id="ARBA00004141"/>
    </source>
</evidence>
<dbReference type="InterPro" id="IPR020846">
    <property type="entry name" value="MFS_dom"/>
</dbReference>
<dbReference type="PROSITE" id="PS50850">
    <property type="entry name" value="MFS"/>
    <property type="match status" value="1"/>
</dbReference>
<keyword evidence="8" id="KW-1185">Reference proteome</keyword>
<dbReference type="PANTHER" id="PTHR23502:SF29">
    <property type="entry name" value="TRANSPORTER, PUTATIVE (AFU_ORTHOLOGUE AFUA_6G06680)-RELATED"/>
    <property type="match status" value="1"/>
</dbReference>
<keyword evidence="3 5" id="KW-1133">Transmembrane helix</keyword>
<feature type="transmembrane region" description="Helical" evidence="5">
    <location>
        <begin position="331"/>
        <end position="361"/>
    </location>
</feature>
<dbReference type="InterPro" id="IPR036259">
    <property type="entry name" value="MFS_trans_sf"/>
</dbReference>
<feature type="transmembrane region" description="Helical" evidence="5">
    <location>
        <begin position="367"/>
        <end position="388"/>
    </location>
</feature>
<feature type="transmembrane region" description="Helical" evidence="5">
    <location>
        <begin position="168"/>
        <end position="187"/>
    </location>
</feature>
<dbReference type="InterPro" id="IPR011701">
    <property type="entry name" value="MFS"/>
</dbReference>
<evidence type="ECO:0000313" key="8">
    <source>
        <dbReference type="Proteomes" id="UP001305779"/>
    </source>
</evidence>
<feature type="transmembrane region" description="Helical" evidence="5">
    <location>
        <begin position="474"/>
        <end position="493"/>
    </location>
</feature>
<evidence type="ECO:0000256" key="3">
    <source>
        <dbReference type="ARBA" id="ARBA00022989"/>
    </source>
</evidence>
<reference evidence="7 8" key="1">
    <citation type="journal article" date="2023" name="G3 (Bethesda)">
        <title>A chromosome-level genome assembly of Zasmidium syzygii isolated from banana leaves.</title>
        <authorList>
            <person name="van Westerhoven A.C."/>
            <person name="Mehrabi R."/>
            <person name="Talebi R."/>
            <person name="Steentjes M.B.F."/>
            <person name="Corcolon B."/>
            <person name="Chong P.A."/>
            <person name="Kema G.H.J."/>
            <person name="Seidl M.F."/>
        </authorList>
    </citation>
    <scope>NUCLEOTIDE SEQUENCE [LARGE SCALE GENOMIC DNA]</scope>
    <source>
        <strain evidence="7 8">P124</strain>
    </source>
</reference>
<evidence type="ECO:0000256" key="5">
    <source>
        <dbReference type="SAM" id="Phobius"/>
    </source>
</evidence>
<dbReference type="PANTHER" id="PTHR23502">
    <property type="entry name" value="MAJOR FACILITATOR SUPERFAMILY"/>
    <property type="match status" value="1"/>
</dbReference>
<dbReference type="EMBL" id="JAXOVC010000003">
    <property type="protein sequence ID" value="KAK4504036.1"/>
    <property type="molecule type" value="Genomic_DNA"/>
</dbReference>
<protein>
    <recommendedName>
        <fullName evidence="6">Major facilitator superfamily (MFS) profile domain-containing protein</fullName>
    </recommendedName>
</protein>
<sequence length="545" mass="59884">MGLGVLEVPATRHVPGTATLEDLSGRTTSTASLYNVKRSKGGIILVPQPSDDPHDPLNWPLWQRDLITCVLSGVAVLGAALTSIMAANNITYFLWFKGISFTDMAMLTGWHLLGIGVGGPVFVASARIWGKRHLYLLGTLVIILSSVWAGCSGHSYESMVAARFFQGIGLAPFEALINATVGDLYFVHESGKRMALTNMSLFGSSFFAPIIVGRMTLAIGWQWSFWLVAIFTAVLLPAVILFCPETAYIRDDDPDLTPTECSSGSIDMSPDSEKKNDAQFAEHVVDQTSQRNKRVKFLSRESLLPFNGRKTDEAFWKPFLRPFPMFLHPTVLWGCLIQGTAIAWTVLVGVMMAFVAIQWSFNEADTGYLYTGGFIGALLGMVFSGLLSDSSAKWLTKLNGGTYEPEFRMLLILPLLIFGAGGLYGFGITASDKSYGYVLVDVFFGWLCGGMVFGTVATALYIVDALRETTVEAFTCLLLFKNVFAFGVCYSGYTWLQESSVRDLFVTIASVEVGICALTIPMYLFGKKSRHFFAQHDVLAFFKLR</sequence>
<proteinExistence type="predicted"/>
<dbReference type="Pfam" id="PF07690">
    <property type="entry name" value="MFS_1"/>
    <property type="match status" value="1"/>
</dbReference>
<dbReference type="Gene3D" id="1.20.1250.20">
    <property type="entry name" value="MFS general substrate transporter like domains"/>
    <property type="match status" value="1"/>
</dbReference>
<feature type="domain" description="Major facilitator superfamily (MFS) profile" evidence="6">
    <location>
        <begin position="66"/>
        <end position="545"/>
    </location>
</feature>
<feature type="transmembrane region" description="Helical" evidence="5">
    <location>
        <begin position="223"/>
        <end position="243"/>
    </location>
</feature>
<feature type="transmembrane region" description="Helical" evidence="5">
    <location>
        <begin position="133"/>
        <end position="156"/>
    </location>
</feature>
<feature type="transmembrane region" description="Helical" evidence="5">
    <location>
        <begin position="107"/>
        <end position="126"/>
    </location>
</feature>
<accession>A0ABR0ESD0</accession>
<dbReference type="SUPFAM" id="SSF103473">
    <property type="entry name" value="MFS general substrate transporter"/>
    <property type="match status" value="1"/>
</dbReference>